<reference evidence="1 2" key="1">
    <citation type="submission" date="2018-07" db="EMBL/GenBank/DDBJ databases">
        <title>Genome sequences of Haloplanus aerogenes JCM 16430T.</title>
        <authorList>
            <person name="Kim Y.B."/>
            <person name="Roh S.W."/>
        </authorList>
    </citation>
    <scope>NUCLEOTIDE SEQUENCE [LARGE SCALE GENOMIC DNA]</scope>
    <source>
        <strain evidence="1 2">JCM 16430</strain>
    </source>
</reference>
<dbReference type="KEGG" id="haer:DU502_13975"/>
<dbReference type="SUPFAM" id="SSF160104">
    <property type="entry name" value="Acetoacetate decarboxylase-like"/>
    <property type="match status" value="1"/>
</dbReference>
<accession>A0A3G8QVZ7</accession>
<organism evidence="1 2">
    <name type="scientific">Haloplanus aerogenes</name>
    <dbReference type="NCBI Taxonomy" id="660522"/>
    <lineage>
        <taxon>Archaea</taxon>
        <taxon>Methanobacteriati</taxon>
        <taxon>Methanobacteriota</taxon>
        <taxon>Stenosarchaea group</taxon>
        <taxon>Halobacteria</taxon>
        <taxon>Halobacteriales</taxon>
        <taxon>Haloferacaceae</taxon>
        <taxon>Haloplanus</taxon>
    </lineage>
</organism>
<evidence type="ECO:0000313" key="2">
    <source>
        <dbReference type="Proteomes" id="UP000282007"/>
    </source>
</evidence>
<dbReference type="PANTHER" id="PTHR39186">
    <property type="entry name" value="DUF2071 FAMILY PROTEIN"/>
    <property type="match status" value="1"/>
</dbReference>
<dbReference type="Pfam" id="PF09844">
    <property type="entry name" value="DUF2071"/>
    <property type="match status" value="1"/>
</dbReference>
<evidence type="ECO:0000313" key="1">
    <source>
        <dbReference type="EMBL" id="AZH26405.1"/>
    </source>
</evidence>
<keyword evidence="2" id="KW-1185">Reference proteome</keyword>
<dbReference type="InterPro" id="IPR018644">
    <property type="entry name" value="DUF2071"/>
</dbReference>
<protein>
    <submittedName>
        <fullName evidence="1">DUF2071 domain-containing protein</fullName>
    </submittedName>
</protein>
<sequence length="290" mass="32441">MKSLRPFLRETASRLAPVGPRPARSLRSLAVDTLDDRRHPEVTPVRTHPVPPILTVTGRDVLFAHWPLDPATVESHVPDALDVATFDGSAWVSALALENRGFGPGTIRPPPWLERGMPQLNLRTYVTLDGQSGVYFLSLDAGERLAAWVGRRAFGLPFHRASMRLTRRGDTVTFRSRRDGEPSTVFQARYRPTGEAYQADPDSIESFCIEHLRYFLPESESRHIGNAGRGRVWVGELDREPWTLRPVDATIRRNTLFEAVGLPTPTTDPVVQYSPGFEMELARPVARSVS</sequence>
<proteinExistence type="predicted"/>
<dbReference type="AlphaFoldDB" id="A0A3G8QVZ7"/>
<dbReference type="InterPro" id="IPR023375">
    <property type="entry name" value="ADC_dom_sf"/>
</dbReference>
<dbReference type="Gene3D" id="2.40.400.10">
    <property type="entry name" value="Acetoacetate decarboxylase-like"/>
    <property type="match status" value="1"/>
</dbReference>
<name>A0A3G8QVZ7_9EURY</name>
<dbReference type="PANTHER" id="PTHR39186:SF1">
    <property type="entry name" value="DUF2071 DOMAIN-CONTAINING PROTEIN"/>
    <property type="match status" value="1"/>
</dbReference>
<gene>
    <name evidence="1" type="ORF">DU502_13975</name>
</gene>
<dbReference type="EMBL" id="CP034145">
    <property type="protein sequence ID" value="AZH26405.1"/>
    <property type="molecule type" value="Genomic_DNA"/>
</dbReference>
<dbReference type="Proteomes" id="UP000282007">
    <property type="component" value="Chromosome"/>
</dbReference>